<keyword evidence="3" id="KW-1185">Reference proteome</keyword>
<proteinExistence type="predicted"/>
<reference evidence="2 3" key="1">
    <citation type="submission" date="2024-03" db="EMBL/GenBank/DDBJ databases">
        <title>Mouse gut bacterial collection (mGBC) of GemPharmatech.</title>
        <authorList>
            <person name="He Y."/>
            <person name="Dong L."/>
            <person name="Wu D."/>
            <person name="Gao X."/>
            <person name="Lin Z."/>
        </authorList>
    </citation>
    <scope>NUCLEOTIDE SEQUENCE [LARGE SCALE GENOMIC DNA]</scope>
    <source>
        <strain evidence="2 3">54-13</strain>
    </source>
</reference>
<dbReference type="Proteomes" id="UP001565200">
    <property type="component" value="Unassembled WGS sequence"/>
</dbReference>
<comment type="caution">
    <text evidence="2">The sequence shown here is derived from an EMBL/GenBank/DDBJ whole genome shotgun (WGS) entry which is preliminary data.</text>
</comment>
<name>A0ABV4CXB1_9BACT</name>
<feature type="chain" id="PRO_5046987228" evidence="1">
    <location>
        <begin position="26"/>
        <end position="357"/>
    </location>
</feature>
<keyword evidence="1" id="KW-0732">Signal</keyword>
<dbReference type="PROSITE" id="PS51257">
    <property type="entry name" value="PROKAR_LIPOPROTEIN"/>
    <property type="match status" value="1"/>
</dbReference>
<organism evidence="2 3">
    <name type="scientific">Heminiphilus faecis</name>
    <dbReference type="NCBI Taxonomy" id="2601703"/>
    <lineage>
        <taxon>Bacteria</taxon>
        <taxon>Pseudomonadati</taxon>
        <taxon>Bacteroidota</taxon>
        <taxon>Bacteroidia</taxon>
        <taxon>Bacteroidales</taxon>
        <taxon>Muribaculaceae</taxon>
        <taxon>Heminiphilus</taxon>
    </lineage>
</organism>
<accession>A0ABV4CXB1</accession>
<sequence length="357" mass="39775">MFRKLHNITALLCGISALLSTGCSSSDEPAVKASGPVAVTIEARSPRGEDDANKLHADLEISEGIVLIYDKNGNYETGDKIDPAKKKLSVHVEPGEKRIVAIINPTVEFRSKIATYCDEYVYDEYGNQVTYKGEPVKRYIKPVHDTYAALASSITLDSNCLKGVQDSRKMLLIHNKTVVIEDNEDKTDSVELPLSAPIARVDLHARCLPAEKSRVVDAAIRVTHASPSLNWDFTRPPEETVVLAPFTNISDKMTLVTEDDELFGDWVAENVKEDTPLATLYTYHTDTNARLEVGLRFKGSADYDWYPLDMPELMKPDNYKGLEAGHLYQIFITVYPDKVGHIIVEPWEPSSLDFTIG</sequence>
<feature type="signal peptide" evidence="1">
    <location>
        <begin position="1"/>
        <end position="25"/>
    </location>
</feature>
<dbReference type="EMBL" id="JBCLPP010000030">
    <property type="protein sequence ID" value="MEY8246048.1"/>
    <property type="molecule type" value="Genomic_DNA"/>
</dbReference>
<evidence type="ECO:0000313" key="3">
    <source>
        <dbReference type="Proteomes" id="UP001565200"/>
    </source>
</evidence>
<protein>
    <submittedName>
        <fullName evidence="2">Uncharacterized protein</fullName>
    </submittedName>
</protein>
<dbReference type="RefSeq" id="WP_121699811.1">
    <property type="nucleotide sequence ID" value="NZ_JBCLPP010000030.1"/>
</dbReference>
<evidence type="ECO:0000256" key="1">
    <source>
        <dbReference type="SAM" id="SignalP"/>
    </source>
</evidence>
<gene>
    <name evidence="2" type="ORF">AAK873_10525</name>
</gene>
<evidence type="ECO:0000313" key="2">
    <source>
        <dbReference type="EMBL" id="MEY8246048.1"/>
    </source>
</evidence>